<dbReference type="InterPro" id="IPR005218">
    <property type="entry name" value="Diacylglycerol/lipid_kinase"/>
</dbReference>
<dbReference type="STRING" id="1385511.GCA_000425225_00578"/>
<protein>
    <recommendedName>
        <fullName evidence="11">DAGKc domain-containing protein</fullName>
    </recommendedName>
</protein>
<evidence type="ECO:0000256" key="8">
    <source>
        <dbReference type="ARBA" id="ARBA00023098"/>
    </source>
</evidence>
<dbReference type="InterPro" id="IPR017438">
    <property type="entry name" value="ATP-NAD_kinase_N"/>
</dbReference>
<keyword evidence="8" id="KW-0443">Lipid metabolism</keyword>
<accession>A0A0A5HKA8</accession>
<evidence type="ECO:0000259" key="11">
    <source>
        <dbReference type="PROSITE" id="PS50146"/>
    </source>
</evidence>
<feature type="domain" description="DAGKc" evidence="11">
    <location>
        <begin position="1"/>
        <end position="132"/>
    </location>
</feature>
<dbReference type="GO" id="GO:0008654">
    <property type="term" value="P:phospholipid biosynthetic process"/>
    <property type="evidence" value="ECO:0007669"/>
    <property type="project" value="UniProtKB-KW"/>
</dbReference>
<dbReference type="PANTHER" id="PTHR12358:SF54">
    <property type="entry name" value="SPHINGOSINE KINASE RELATED PROTEIN"/>
    <property type="match status" value="1"/>
</dbReference>
<evidence type="ECO:0000256" key="4">
    <source>
        <dbReference type="ARBA" id="ARBA00022679"/>
    </source>
</evidence>
<name>A0A0A5HKA8_9BACI</name>
<dbReference type="Pfam" id="PF00781">
    <property type="entry name" value="DAGK_cat"/>
    <property type="match status" value="1"/>
</dbReference>
<keyword evidence="7" id="KW-0067">ATP-binding</keyword>
<evidence type="ECO:0000256" key="10">
    <source>
        <dbReference type="ARBA" id="ARBA00023264"/>
    </source>
</evidence>
<dbReference type="NCBIfam" id="TIGR00147">
    <property type="entry name" value="YegS/Rv2252/BmrU family lipid kinase"/>
    <property type="match status" value="1"/>
</dbReference>
<sequence length="314" mass="35289">MYILIVNPEAGNGRSLKVLKKLQKDPLFKQKDCRSFFTKYEGHAEELVKHVLEIYNEKVKCIIAVGGDGTMHEVVNGLKNIPTIPIAYIPAGSGNDFARGTNSKKKPVKLFQDIVQRSHAKPYWCGSYLTDKRKPSNRRVFASNIGFGFDAEIAQRANRSSYKKWLNKIGLGSLAYAIALVQTIFQFEPKEIELTIDGEIRTLSNVWMITTGVHGYYGGGMKVIPSAKMSKDTFHVLIIENISKWKVLAVFLSVFWGGHVKYNEVTVLNASSLSIHGNQSLSYHVDGQTGKCQKCVIEKESFSRKIFQFSSKQK</sequence>
<evidence type="ECO:0000313" key="13">
    <source>
        <dbReference type="Proteomes" id="UP000030403"/>
    </source>
</evidence>
<dbReference type="PANTHER" id="PTHR12358">
    <property type="entry name" value="SPHINGOSINE KINASE"/>
    <property type="match status" value="1"/>
</dbReference>
<dbReference type="GO" id="GO:0016301">
    <property type="term" value="F:kinase activity"/>
    <property type="evidence" value="ECO:0007669"/>
    <property type="project" value="UniProtKB-KW"/>
</dbReference>
<comment type="caution">
    <text evidence="12">The sequence shown here is derived from an EMBL/GenBank/DDBJ whole genome shotgun (WGS) entry which is preliminary data.</text>
</comment>
<dbReference type="Pfam" id="PF19279">
    <property type="entry name" value="YegS_C"/>
    <property type="match status" value="1"/>
</dbReference>
<dbReference type="InterPro" id="IPR016064">
    <property type="entry name" value="NAD/diacylglycerol_kinase_sf"/>
</dbReference>
<keyword evidence="10" id="KW-1208">Phospholipid metabolism</keyword>
<evidence type="ECO:0000256" key="9">
    <source>
        <dbReference type="ARBA" id="ARBA00023209"/>
    </source>
</evidence>
<evidence type="ECO:0000256" key="7">
    <source>
        <dbReference type="ARBA" id="ARBA00022840"/>
    </source>
</evidence>
<dbReference type="PROSITE" id="PS50146">
    <property type="entry name" value="DAGK"/>
    <property type="match status" value="1"/>
</dbReference>
<evidence type="ECO:0000256" key="6">
    <source>
        <dbReference type="ARBA" id="ARBA00022777"/>
    </source>
</evidence>
<comment type="similarity">
    <text evidence="2">Belongs to the diacylglycerol/lipid kinase family.</text>
</comment>
<keyword evidence="13" id="KW-1185">Reference proteome</keyword>
<evidence type="ECO:0000256" key="3">
    <source>
        <dbReference type="ARBA" id="ARBA00022516"/>
    </source>
</evidence>
<dbReference type="Gene3D" id="2.60.200.40">
    <property type="match status" value="1"/>
</dbReference>
<dbReference type="SMART" id="SM00046">
    <property type="entry name" value="DAGKc"/>
    <property type="match status" value="1"/>
</dbReference>
<keyword evidence="6" id="KW-0418">Kinase</keyword>
<keyword evidence="9" id="KW-0594">Phospholipid biosynthesis</keyword>
<gene>
    <name evidence="12" type="ORF">N783_19380</name>
</gene>
<evidence type="ECO:0000256" key="2">
    <source>
        <dbReference type="ARBA" id="ARBA00005983"/>
    </source>
</evidence>
<keyword evidence="4" id="KW-0808">Transferase</keyword>
<keyword evidence="5" id="KW-0547">Nucleotide-binding</keyword>
<keyword evidence="3" id="KW-0444">Lipid biosynthesis</keyword>
<dbReference type="InterPro" id="IPR045540">
    <property type="entry name" value="YegS/DAGK_C"/>
</dbReference>
<comment type="cofactor">
    <cofactor evidence="1">
        <name>Mg(2+)</name>
        <dbReference type="ChEBI" id="CHEBI:18420"/>
    </cofactor>
</comment>
<dbReference type="eggNOG" id="COG1597">
    <property type="taxonomic scope" value="Bacteria"/>
</dbReference>
<dbReference type="AlphaFoldDB" id="A0A0A5HKA8"/>
<dbReference type="OrthoDB" id="9786026at2"/>
<organism evidence="12 13">
    <name type="scientific">Pontibacillus marinus BH030004 = DSM 16465</name>
    <dbReference type="NCBI Taxonomy" id="1385511"/>
    <lineage>
        <taxon>Bacteria</taxon>
        <taxon>Bacillati</taxon>
        <taxon>Bacillota</taxon>
        <taxon>Bacilli</taxon>
        <taxon>Bacillales</taxon>
        <taxon>Bacillaceae</taxon>
        <taxon>Pontibacillus</taxon>
    </lineage>
</organism>
<evidence type="ECO:0000256" key="1">
    <source>
        <dbReference type="ARBA" id="ARBA00001946"/>
    </source>
</evidence>
<dbReference type="InterPro" id="IPR050187">
    <property type="entry name" value="Lipid_Phosphate_FormReg"/>
</dbReference>
<reference evidence="12 13" key="1">
    <citation type="submission" date="2013-08" db="EMBL/GenBank/DDBJ databases">
        <authorList>
            <person name="Huang J."/>
            <person name="Wang G."/>
        </authorList>
    </citation>
    <scope>NUCLEOTIDE SEQUENCE [LARGE SCALE GENOMIC DNA]</scope>
    <source>
        <strain evidence="12 13">BH030004</strain>
    </source>
</reference>
<dbReference type="Gene3D" id="3.40.50.10330">
    <property type="entry name" value="Probable inorganic polyphosphate/atp-NAD kinase, domain 1"/>
    <property type="match status" value="1"/>
</dbReference>
<evidence type="ECO:0000256" key="5">
    <source>
        <dbReference type="ARBA" id="ARBA00022741"/>
    </source>
</evidence>
<dbReference type="InterPro" id="IPR001206">
    <property type="entry name" value="Diacylglycerol_kinase_cat_dom"/>
</dbReference>
<dbReference type="EMBL" id="AVPF01000069">
    <property type="protein sequence ID" value="KGX84037.1"/>
    <property type="molecule type" value="Genomic_DNA"/>
</dbReference>
<dbReference type="GO" id="GO:0005524">
    <property type="term" value="F:ATP binding"/>
    <property type="evidence" value="ECO:0007669"/>
    <property type="project" value="UniProtKB-KW"/>
</dbReference>
<dbReference type="SUPFAM" id="SSF111331">
    <property type="entry name" value="NAD kinase/diacylglycerol kinase-like"/>
    <property type="match status" value="1"/>
</dbReference>
<proteinExistence type="inferred from homology"/>
<dbReference type="Proteomes" id="UP000030403">
    <property type="component" value="Unassembled WGS sequence"/>
</dbReference>
<evidence type="ECO:0000313" key="12">
    <source>
        <dbReference type="EMBL" id="KGX84037.1"/>
    </source>
</evidence>
<dbReference type="RefSeq" id="WP_051255194.1">
    <property type="nucleotide sequence ID" value="NZ_AVPF01000069.1"/>
</dbReference>